<dbReference type="EMBL" id="CP053661">
    <property type="protein sequence ID" value="QKD84727.1"/>
    <property type="molecule type" value="Genomic_DNA"/>
</dbReference>
<dbReference type="NCBIfam" id="NF045598">
    <property type="entry name" value="asr1405_asl0597"/>
    <property type="match status" value="1"/>
</dbReference>
<gene>
    <name evidence="1" type="ORF">HPC62_02410</name>
</gene>
<reference evidence="1 2" key="1">
    <citation type="submission" date="2020-05" db="EMBL/GenBank/DDBJ databases">
        <title>Complete genome sequence of of a novel Thermoleptolyngbya strain isolated from hot springs of Ganzi, Sichuan China.</title>
        <authorList>
            <person name="Tang J."/>
            <person name="Daroch M."/>
            <person name="Li L."/>
            <person name="Waleron K."/>
            <person name="Waleron M."/>
            <person name="Waleron M."/>
        </authorList>
    </citation>
    <scope>NUCLEOTIDE SEQUENCE [LARGE SCALE GENOMIC DNA]</scope>
    <source>
        <strain evidence="1 2">PKUAC-SCTA183</strain>
    </source>
</reference>
<keyword evidence="2" id="KW-1185">Reference proteome</keyword>
<sequence length="72" mass="8288">MPAIAISRGDRWQVYHRLRDLDIPAYCFPDGMLRADVSTPLAALQVRSVIYQITASRKDLVELLDRCWRVKG</sequence>
<dbReference type="KEGG" id="theu:HPC62_02410"/>
<protein>
    <submittedName>
        <fullName evidence="1">Uncharacterized protein</fullName>
    </submittedName>
</protein>
<accession>A0A6M8BII4</accession>
<proteinExistence type="predicted"/>
<evidence type="ECO:0000313" key="1">
    <source>
        <dbReference type="EMBL" id="QKD84727.1"/>
    </source>
</evidence>
<dbReference type="InterPro" id="IPR054637">
    <property type="entry name" value="Asr1405_Asl0597-like"/>
</dbReference>
<organism evidence="1 2">
    <name type="scientific">Thermoleptolyngbya sichuanensis A183</name>
    <dbReference type="NCBI Taxonomy" id="2737172"/>
    <lineage>
        <taxon>Bacteria</taxon>
        <taxon>Bacillati</taxon>
        <taxon>Cyanobacteriota</taxon>
        <taxon>Cyanophyceae</taxon>
        <taxon>Oculatellales</taxon>
        <taxon>Oculatellaceae</taxon>
        <taxon>Thermoleptolyngbya</taxon>
        <taxon>Thermoleptolyngbya sichuanensis</taxon>
    </lineage>
</organism>
<name>A0A6M8BII4_9CYAN</name>
<dbReference type="Proteomes" id="UP000505210">
    <property type="component" value="Chromosome"/>
</dbReference>
<dbReference type="AlphaFoldDB" id="A0A6M8BII4"/>
<evidence type="ECO:0000313" key="2">
    <source>
        <dbReference type="Proteomes" id="UP000505210"/>
    </source>
</evidence>